<accession>A0A9P8HS95</accession>
<dbReference type="Proteomes" id="UP000826573">
    <property type="component" value="Unassembled WGS sequence"/>
</dbReference>
<dbReference type="PANTHER" id="PTHR11138:SF5">
    <property type="entry name" value="METHIONYL-TRNA FORMYLTRANSFERASE, MITOCHONDRIAL"/>
    <property type="match status" value="1"/>
</dbReference>
<dbReference type="InterPro" id="IPR036477">
    <property type="entry name" value="Formyl_transf_N_sf"/>
</dbReference>
<evidence type="ECO:0000256" key="2">
    <source>
        <dbReference type="SAM" id="MobiDB-lite"/>
    </source>
</evidence>
<evidence type="ECO:0000259" key="3">
    <source>
        <dbReference type="Pfam" id="PF00551"/>
    </source>
</evidence>
<feature type="compositionally biased region" description="Low complexity" evidence="2">
    <location>
        <begin position="1"/>
        <end position="20"/>
    </location>
</feature>
<dbReference type="Gene3D" id="3.40.50.12230">
    <property type="match status" value="1"/>
</dbReference>
<comment type="caution">
    <text evidence="4">The sequence shown here is derived from an EMBL/GenBank/DDBJ whole genome shotgun (WGS) entry which is preliminary data.</text>
</comment>
<dbReference type="InterPro" id="IPR002376">
    <property type="entry name" value="Formyl_transf_N"/>
</dbReference>
<dbReference type="EMBL" id="JAIMJC010000001">
    <property type="protein sequence ID" value="KAH0532803.1"/>
    <property type="molecule type" value="Genomic_DNA"/>
</dbReference>
<keyword evidence="5" id="KW-1185">Reference proteome</keyword>
<evidence type="ECO:0000313" key="4">
    <source>
        <dbReference type="EMBL" id="KAH0532803.1"/>
    </source>
</evidence>
<evidence type="ECO:0000256" key="1">
    <source>
        <dbReference type="ARBA" id="ARBA00012261"/>
    </source>
</evidence>
<dbReference type="InterPro" id="IPR041711">
    <property type="entry name" value="Met-tRNA-FMT_N"/>
</dbReference>
<feature type="compositionally biased region" description="Polar residues" evidence="2">
    <location>
        <begin position="21"/>
        <end position="51"/>
    </location>
</feature>
<organism evidence="4 5">
    <name type="scientific">Trichoderma semiorbis</name>
    <dbReference type="NCBI Taxonomy" id="1491008"/>
    <lineage>
        <taxon>Eukaryota</taxon>
        <taxon>Fungi</taxon>
        <taxon>Dikarya</taxon>
        <taxon>Ascomycota</taxon>
        <taxon>Pezizomycotina</taxon>
        <taxon>Sordariomycetes</taxon>
        <taxon>Hypocreomycetidae</taxon>
        <taxon>Hypocreales</taxon>
        <taxon>Hypocreaceae</taxon>
        <taxon>Trichoderma</taxon>
    </lineage>
</organism>
<dbReference type="CDD" id="cd08646">
    <property type="entry name" value="FMT_core_Met-tRNA-FMT_N"/>
    <property type="match status" value="1"/>
</dbReference>
<dbReference type="EC" id="2.1.2.9" evidence="1"/>
<dbReference type="SUPFAM" id="SSF53328">
    <property type="entry name" value="Formyltransferase"/>
    <property type="match status" value="1"/>
</dbReference>
<evidence type="ECO:0000313" key="5">
    <source>
        <dbReference type="Proteomes" id="UP000826573"/>
    </source>
</evidence>
<proteinExistence type="predicted"/>
<feature type="compositionally biased region" description="Polar residues" evidence="2">
    <location>
        <begin position="126"/>
        <end position="135"/>
    </location>
</feature>
<gene>
    <name evidence="4" type="ORF">TsFJ059_001442</name>
</gene>
<reference evidence="4 5" key="1">
    <citation type="submission" date="2021-08" db="EMBL/GenBank/DDBJ databases">
        <title>The highly contiguous genome resource for Trichoderma semiorbis FJ059, a fungal antagonistic to plant pathogens.</title>
        <authorList>
            <person name="Liu T."/>
        </authorList>
    </citation>
    <scope>NUCLEOTIDE SEQUENCE [LARGE SCALE GENOMIC DNA]</scope>
    <source>
        <strain evidence="4 5">FJ059</strain>
    </source>
</reference>
<sequence length="656" mass="72793">MNPFSSTPTPRRFLLPRRSTQSSSQTPGAPPQFQSTPRFGSSSAPRPTQGNELDIEESEDGEEEEVISESSLSGDEREATETRQATSRNRVLDIESDAGIPSQEEPSSDVVDSRPKSHRRFHIESESLSEGSQGTVVGREAKRRKMSISPTPLIDPDDAPHEETAFDTEDGASVMSMDSGEGSPITMRNSKALRQPIFQQAPRFKPLDPETTFNGLPAAFSPQRRGSRYVSGGMAAQLQGWLSEVKGWDENSGRVESVMKLRVEQIRPGRRMYLVEGRDPLTEASKRWILAGEGKLTGLGKRAEVKIGSVVLIEPPVWDVELEGNAFSCESLRALYREHERNAQLIESLDVMVLPPRRTGRGFKDISEVPCKSAAEQLGLRIHQRETFRGWKTPEGTNLIVVVSFGLFVPPRILNSAKYGGLNVHPSLLPHLRGPAPIHHAMMRGDKYTGVSLQTLDPKVFDHGTVLAQTPSPGLPIPASAKLQSLTEALAKVGAEMLVQGLRDGLHVPPYTDAGWMAEQLKDEKLVHAPKVGKGESQISWSEWTPSHFERFVNIFNTVWTQARNNKGKFKRVLFLDAESVPEHDVTGRDEEVVFRFEAGNEGKDIQRPVRIDDGRDAFYMQTAHGGWVRVKSVKVDGKTTQTAKIGMREFLKKMK</sequence>
<feature type="compositionally biased region" description="Acidic residues" evidence="2">
    <location>
        <begin position="53"/>
        <end position="67"/>
    </location>
</feature>
<dbReference type="Pfam" id="PF00551">
    <property type="entry name" value="Formyl_trans_N"/>
    <property type="match status" value="1"/>
</dbReference>
<protein>
    <recommendedName>
        <fullName evidence="1">methionyl-tRNA formyltransferase</fullName>
        <ecNumber evidence="1">2.1.2.9</ecNumber>
    </recommendedName>
</protein>
<feature type="region of interest" description="Disordered" evidence="2">
    <location>
        <begin position="1"/>
        <end position="164"/>
    </location>
</feature>
<dbReference type="AlphaFoldDB" id="A0A9P8HS95"/>
<dbReference type="PANTHER" id="PTHR11138">
    <property type="entry name" value="METHIONYL-TRNA FORMYLTRANSFERASE"/>
    <property type="match status" value="1"/>
</dbReference>
<feature type="domain" description="Formyl transferase N-terminal" evidence="3">
    <location>
        <begin position="393"/>
        <end position="500"/>
    </location>
</feature>
<name>A0A9P8HS95_9HYPO</name>
<dbReference type="GO" id="GO:0005739">
    <property type="term" value="C:mitochondrion"/>
    <property type="evidence" value="ECO:0007669"/>
    <property type="project" value="TreeGrafter"/>
</dbReference>
<dbReference type="GO" id="GO:0004479">
    <property type="term" value="F:methionyl-tRNA formyltransferase activity"/>
    <property type="evidence" value="ECO:0007669"/>
    <property type="project" value="UniProtKB-EC"/>
</dbReference>